<gene>
    <name evidence="2" type="ORF">DYI23_03880</name>
</gene>
<dbReference type="AlphaFoldDB" id="A0A944CBX8"/>
<feature type="region of interest" description="Disordered" evidence="1">
    <location>
        <begin position="572"/>
        <end position="601"/>
    </location>
</feature>
<evidence type="ECO:0000256" key="1">
    <source>
        <dbReference type="SAM" id="MobiDB-lite"/>
    </source>
</evidence>
<evidence type="ECO:0000313" key="3">
    <source>
        <dbReference type="Proteomes" id="UP000705379"/>
    </source>
</evidence>
<comment type="caution">
    <text evidence="2">The sequence shown here is derived from an EMBL/GenBank/DDBJ whole genome shotgun (WGS) entry which is preliminary data.</text>
</comment>
<feature type="compositionally biased region" description="Low complexity" evidence="1">
    <location>
        <begin position="577"/>
        <end position="589"/>
    </location>
</feature>
<reference evidence="2" key="2">
    <citation type="journal article" date="2021" name="Microorganisms">
        <title>Bacterial Dimethylsulfoniopropionate Biosynthesis in the East China Sea.</title>
        <authorList>
            <person name="Liu J."/>
            <person name="Zhang Y."/>
            <person name="Liu J."/>
            <person name="Zhong H."/>
            <person name="Williams B.T."/>
            <person name="Zheng Y."/>
            <person name="Curson A.R.J."/>
            <person name="Sun C."/>
            <person name="Sun H."/>
            <person name="Song D."/>
            <person name="Wagner Mackenzie B."/>
            <person name="Bermejo Martinez A."/>
            <person name="Todd J.D."/>
            <person name="Zhang X.H."/>
        </authorList>
    </citation>
    <scope>NUCLEOTIDE SEQUENCE</scope>
    <source>
        <strain evidence="2">AESS21</strain>
    </source>
</reference>
<dbReference type="Proteomes" id="UP000705379">
    <property type="component" value="Unassembled WGS sequence"/>
</dbReference>
<protein>
    <recommendedName>
        <fullName evidence="4">Phospholipase D-like domain-containing protein</fullName>
    </recommendedName>
</protein>
<dbReference type="RefSeq" id="WP_213215002.1">
    <property type="nucleotide sequence ID" value="NZ_QTKU01000001.1"/>
</dbReference>
<organism evidence="2 3">
    <name type="scientific">Roseibium polysiphoniae</name>
    <dbReference type="NCBI Taxonomy" id="2571221"/>
    <lineage>
        <taxon>Bacteria</taxon>
        <taxon>Pseudomonadati</taxon>
        <taxon>Pseudomonadota</taxon>
        <taxon>Alphaproteobacteria</taxon>
        <taxon>Hyphomicrobiales</taxon>
        <taxon>Stappiaceae</taxon>
        <taxon>Roseibium</taxon>
    </lineage>
</organism>
<proteinExistence type="predicted"/>
<dbReference type="EMBL" id="QTKU01000001">
    <property type="protein sequence ID" value="MBS8259353.1"/>
    <property type="molecule type" value="Genomic_DNA"/>
</dbReference>
<sequence>MKYFEAFGEGGFHSAFMTTYAFGSLAFEDIPFPKLRGAGCRNITVLADRAMVNQAFSEFGPPRFAGTSYHLVKADAPGAFHSKITMMIGEAKGRLIVGSANLTALGLGGNKEQIASISYSQDAPENAKFFISALGYLRRYVPQDDQWFPVSLQRAMRSASWLRNDDFDHAFDVNGTADLNLLFDRPDINFLDQIVASIGNDPIERLVVISPYWDTRLEGLARLRAAFVNPITDVLIQSDTNGFPSRALLGLSDTSLFDVSSHAESRFLHAKLIIAHGQRWDHVISGSMNCTFPALMGPMVHGNAEAGIYKRVARGVALETLGLADYQDARVEGAQLADLQQSFEETKAAEPTIDGGTLILQSGKLSWTAPASLPAAPATIHFYDRDGLDLAKKEVEDRSAHYAILPDAQRPKYGIVTFADGAMSAPVQIVDLDCLAVTTLPAQRGRKRRLMDTLLETINEDLVLIETLNQLEALEEKDCASRLDPTQRAKPQAADAAPPVYEVLSYDDFIRARTHANGQGKSFGLYLNSSNDSAASLISACLNQMIGLVGPDLRGMEDQDINALGAIDFRNTEPQSADDSGSGDAYADSVPQSRMLSERSHATAKKFQEAVTAFESRCKALVGMKITTSEMVRLRVLMQIVLSHAQPIEGSFSLSQILPVYTAEGHDWPRLIGRLLLQHFGATRALQNLTVEPDESEQQRVLEYLALSNWAAKAAHAAVSTNKKAHSLRVPLERLITTLTEQTQAILSVVEDDCAYFNEITGKLDVRFKDRLRL</sequence>
<evidence type="ECO:0008006" key="4">
    <source>
        <dbReference type="Google" id="ProtNLM"/>
    </source>
</evidence>
<name>A0A944CBX8_9HYPH</name>
<reference evidence="2" key="1">
    <citation type="submission" date="2018-08" db="EMBL/GenBank/DDBJ databases">
        <authorList>
            <person name="Jin W."/>
            <person name="Wang H."/>
            <person name="Yang Y."/>
            <person name="Li M."/>
            <person name="Liu J."/>
        </authorList>
    </citation>
    <scope>NUCLEOTIDE SEQUENCE</scope>
    <source>
        <strain evidence="2">AESS21</strain>
    </source>
</reference>
<evidence type="ECO:0000313" key="2">
    <source>
        <dbReference type="EMBL" id="MBS8259353.1"/>
    </source>
</evidence>
<dbReference type="CDD" id="cd09176">
    <property type="entry name" value="PLDc_unchar6"/>
    <property type="match status" value="1"/>
</dbReference>
<dbReference type="InterPro" id="IPR059166">
    <property type="entry name" value="PLD-like_cat"/>
</dbReference>
<accession>A0A944CBX8</accession>
<dbReference type="Gene3D" id="3.30.870.10">
    <property type="entry name" value="Endonuclease Chain A"/>
    <property type="match status" value="2"/>
</dbReference>
<dbReference type="CDD" id="cd09117">
    <property type="entry name" value="PLDc_Bfil_DEXD_like"/>
    <property type="match status" value="1"/>
</dbReference>